<dbReference type="InterPro" id="IPR012877">
    <property type="entry name" value="Dhs-27"/>
</dbReference>
<dbReference type="PANTHER" id="PTHR23020:SF20">
    <property type="entry name" value="CHK KINASE-LIKE DOMAIN-CONTAINING PROTEIN"/>
    <property type="match status" value="1"/>
</dbReference>
<gene>
    <name evidence="2" type="ORF">CBOVIS_LOCUS1398</name>
</gene>
<dbReference type="InterPro" id="IPR052961">
    <property type="entry name" value="Oxido-Kinase-like_Enzymes"/>
</dbReference>
<dbReference type="SUPFAM" id="SSF56112">
    <property type="entry name" value="Protein kinase-like (PK-like)"/>
    <property type="match status" value="1"/>
</dbReference>
<comment type="caution">
    <text evidence="2">The sequence shown here is derived from an EMBL/GenBank/DDBJ whole genome shotgun (WGS) entry which is preliminary data.</text>
</comment>
<feature type="domain" description="CHK kinase-like" evidence="1">
    <location>
        <begin position="142"/>
        <end position="322"/>
    </location>
</feature>
<evidence type="ECO:0000313" key="3">
    <source>
        <dbReference type="Proteomes" id="UP000494206"/>
    </source>
</evidence>
<protein>
    <recommendedName>
        <fullName evidence="1">CHK kinase-like domain-containing protein</fullName>
    </recommendedName>
</protein>
<proteinExistence type="predicted"/>
<dbReference type="Pfam" id="PF07914">
    <property type="entry name" value="DUF1679"/>
    <property type="match status" value="1"/>
</dbReference>
<evidence type="ECO:0000259" key="1">
    <source>
        <dbReference type="SMART" id="SM00587"/>
    </source>
</evidence>
<dbReference type="Gene3D" id="3.90.1200.10">
    <property type="match status" value="1"/>
</dbReference>
<accession>A0A8S1EJY8</accession>
<evidence type="ECO:0000313" key="2">
    <source>
        <dbReference type="EMBL" id="CAB3398073.1"/>
    </source>
</evidence>
<organism evidence="2 3">
    <name type="scientific">Caenorhabditis bovis</name>
    <dbReference type="NCBI Taxonomy" id="2654633"/>
    <lineage>
        <taxon>Eukaryota</taxon>
        <taxon>Metazoa</taxon>
        <taxon>Ecdysozoa</taxon>
        <taxon>Nematoda</taxon>
        <taxon>Chromadorea</taxon>
        <taxon>Rhabditida</taxon>
        <taxon>Rhabditina</taxon>
        <taxon>Rhabditomorpha</taxon>
        <taxon>Rhabditoidea</taxon>
        <taxon>Rhabditidae</taxon>
        <taxon>Peloderinae</taxon>
        <taxon>Caenorhabditis</taxon>
    </lineage>
</organism>
<name>A0A8S1EJY8_9PELO</name>
<dbReference type="SMART" id="SM00587">
    <property type="entry name" value="CHK"/>
    <property type="match status" value="1"/>
</dbReference>
<dbReference type="PANTHER" id="PTHR23020">
    <property type="entry name" value="UNCHARACTERIZED NUCLEAR HORMONE RECEPTOR-RELATED"/>
    <property type="match status" value="1"/>
</dbReference>
<sequence length="394" mass="44707">MSEFIIENVPLTKQWLADVIEKKTGFRPKIGTSTTLDNAELGYMSLIRKVGLIFDDNALETKANLPKNVVLKIANGSKLNGVIESATGNTGVSNETMLMETFMHNTECAYYNLFANEEEKPLKIPTIYATEDSRTGATPIPVIVMELYENCKIYDICQGFNESQLYKIVDELVKLHIYSLTTTKWKLIKADPFLKETAPMFFETVKSISNNLSQQPELDVLKVFNRNTFEKNPQIMSTFSDVYENGERTAVIAHGDLWAPQILWDQNDDIAGIVDWQIAHHGSPLEDFLRVMSTCTTVENRKKLTKPLLDYYHEQLSKGLEAKGVKIPYTREELDEEYKYTMIHVGAMTIFANGFWANSPVLQTDGKPDPEKIAESFGRCRSFIEDVIAAHNME</sequence>
<dbReference type="OrthoDB" id="5873804at2759"/>
<dbReference type="EMBL" id="CADEPM010000001">
    <property type="protein sequence ID" value="CAB3398073.1"/>
    <property type="molecule type" value="Genomic_DNA"/>
</dbReference>
<dbReference type="AlphaFoldDB" id="A0A8S1EJY8"/>
<keyword evidence="3" id="KW-1185">Reference proteome</keyword>
<dbReference type="InterPro" id="IPR015897">
    <property type="entry name" value="CHK_kinase-like"/>
</dbReference>
<reference evidence="2 3" key="1">
    <citation type="submission" date="2020-04" db="EMBL/GenBank/DDBJ databases">
        <authorList>
            <person name="Laetsch R D."/>
            <person name="Stevens L."/>
            <person name="Kumar S."/>
            <person name="Blaxter L. M."/>
        </authorList>
    </citation>
    <scope>NUCLEOTIDE SEQUENCE [LARGE SCALE GENOMIC DNA]</scope>
</reference>
<dbReference type="Proteomes" id="UP000494206">
    <property type="component" value="Unassembled WGS sequence"/>
</dbReference>
<dbReference type="InterPro" id="IPR011009">
    <property type="entry name" value="Kinase-like_dom_sf"/>
</dbReference>